<evidence type="ECO:0000313" key="2">
    <source>
        <dbReference type="EMBL" id="KAK9416433.1"/>
    </source>
</evidence>
<feature type="compositionally biased region" description="Basic and acidic residues" evidence="1">
    <location>
        <begin position="237"/>
        <end position="272"/>
    </location>
</feature>
<dbReference type="Proteomes" id="UP001408356">
    <property type="component" value="Unassembled WGS sequence"/>
</dbReference>
<protein>
    <recommendedName>
        <fullName evidence="4">Inhibitor of growth protein N-terminal histone-binding domain-containing protein</fullName>
    </recommendedName>
</protein>
<sequence>MASSVLSPSTDAVIETCSADTQALIRDTIGEILRHQGLSALERARDDALRAIDRSEPDPMAFFLYQQQVYHERCTGLLRRIRPDLHGAIDDLVDELENDLSVIEASRQLMSPVTPWKSNGHLEPPVIFGPVNSSQPRAPVAEMADGTLALSHRARSATLAASEGAPAPQALPKPAGSSAVRNGTHNGRATQPTSPQTKRAGTDIAPTTPRKRAKAAASNASKTVTPPTMGSTSSRTKKQDQAKKPRDPDDDEYRHSGSEEEFPTLKEIDPRNARATNPKYIDKPVEENEFAET</sequence>
<evidence type="ECO:0000256" key="1">
    <source>
        <dbReference type="SAM" id="MobiDB-lite"/>
    </source>
</evidence>
<name>A0ABR2UP65_9PEZI</name>
<evidence type="ECO:0000313" key="3">
    <source>
        <dbReference type="Proteomes" id="UP001408356"/>
    </source>
</evidence>
<feature type="region of interest" description="Disordered" evidence="1">
    <location>
        <begin position="154"/>
        <end position="293"/>
    </location>
</feature>
<proteinExistence type="predicted"/>
<comment type="caution">
    <text evidence="2">The sequence shown here is derived from an EMBL/GenBank/DDBJ whole genome shotgun (WGS) entry which is preliminary data.</text>
</comment>
<feature type="compositionally biased region" description="Polar residues" evidence="1">
    <location>
        <begin position="223"/>
        <end position="234"/>
    </location>
</feature>
<organism evidence="2 3">
    <name type="scientific">Seiridium unicorne</name>
    <dbReference type="NCBI Taxonomy" id="138068"/>
    <lineage>
        <taxon>Eukaryota</taxon>
        <taxon>Fungi</taxon>
        <taxon>Dikarya</taxon>
        <taxon>Ascomycota</taxon>
        <taxon>Pezizomycotina</taxon>
        <taxon>Sordariomycetes</taxon>
        <taxon>Xylariomycetidae</taxon>
        <taxon>Amphisphaeriales</taxon>
        <taxon>Sporocadaceae</taxon>
        <taxon>Seiridium</taxon>
    </lineage>
</organism>
<feature type="compositionally biased region" description="Polar residues" evidence="1">
    <location>
        <begin position="179"/>
        <end position="199"/>
    </location>
</feature>
<reference evidence="2 3" key="1">
    <citation type="journal article" date="2024" name="J. Plant Pathol.">
        <title>Sequence and assembly of the genome of Seiridium unicorne, isolate CBS 538.82, causal agent of cypress canker disease.</title>
        <authorList>
            <person name="Scali E."/>
            <person name="Rocca G.D."/>
            <person name="Danti R."/>
            <person name="Garbelotto M."/>
            <person name="Barberini S."/>
            <person name="Baroncelli R."/>
            <person name="Emiliani G."/>
        </authorList>
    </citation>
    <scope>NUCLEOTIDE SEQUENCE [LARGE SCALE GENOMIC DNA]</scope>
    <source>
        <strain evidence="2 3">BM-138-508</strain>
    </source>
</reference>
<keyword evidence="3" id="KW-1185">Reference proteome</keyword>
<dbReference type="EMBL" id="JARVKF010000407">
    <property type="protein sequence ID" value="KAK9416433.1"/>
    <property type="molecule type" value="Genomic_DNA"/>
</dbReference>
<gene>
    <name evidence="2" type="ORF">SUNI508_01850</name>
</gene>
<accession>A0ABR2UP65</accession>
<evidence type="ECO:0008006" key="4">
    <source>
        <dbReference type="Google" id="ProtNLM"/>
    </source>
</evidence>